<evidence type="ECO:0000313" key="3">
    <source>
        <dbReference type="Proteomes" id="UP001152759"/>
    </source>
</evidence>
<evidence type="ECO:0000313" key="2">
    <source>
        <dbReference type="EMBL" id="CAH0381621.1"/>
    </source>
</evidence>
<keyword evidence="1" id="KW-0812">Transmembrane</keyword>
<dbReference type="Proteomes" id="UP001152759">
    <property type="component" value="Chromosome 1"/>
</dbReference>
<keyword evidence="1" id="KW-0472">Membrane</keyword>
<dbReference type="AlphaFoldDB" id="A0A9P0A201"/>
<organism evidence="2 3">
    <name type="scientific">Bemisia tabaci</name>
    <name type="common">Sweetpotato whitefly</name>
    <name type="synonym">Aleurodes tabaci</name>
    <dbReference type="NCBI Taxonomy" id="7038"/>
    <lineage>
        <taxon>Eukaryota</taxon>
        <taxon>Metazoa</taxon>
        <taxon>Ecdysozoa</taxon>
        <taxon>Arthropoda</taxon>
        <taxon>Hexapoda</taxon>
        <taxon>Insecta</taxon>
        <taxon>Pterygota</taxon>
        <taxon>Neoptera</taxon>
        <taxon>Paraneoptera</taxon>
        <taxon>Hemiptera</taxon>
        <taxon>Sternorrhyncha</taxon>
        <taxon>Aleyrodoidea</taxon>
        <taxon>Aleyrodidae</taxon>
        <taxon>Aleyrodinae</taxon>
        <taxon>Bemisia</taxon>
    </lineage>
</organism>
<accession>A0A9P0A201</accession>
<keyword evidence="1" id="KW-1133">Transmembrane helix</keyword>
<keyword evidence="3" id="KW-1185">Reference proteome</keyword>
<evidence type="ECO:0000256" key="1">
    <source>
        <dbReference type="SAM" id="Phobius"/>
    </source>
</evidence>
<reference evidence="2" key="1">
    <citation type="submission" date="2021-12" db="EMBL/GenBank/DDBJ databases">
        <authorList>
            <person name="King R."/>
        </authorList>
    </citation>
    <scope>NUCLEOTIDE SEQUENCE</scope>
</reference>
<proteinExistence type="predicted"/>
<gene>
    <name evidence="2" type="ORF">BEMITA_LOCUS1252</name>
</gene>
<sequence>MVQQSRPAYLSHRLFCNAAIWGSFLLLTTLAVIKCDLKHKTRLRSEFFGKGDVMRTEFGWLLAAVNETAFVYASSYNKSVFISLTTQSGIKDRVIIE</sequence>
<name>A0A9P0A201_BEMTA</name>
<protein>
    <submittedName>
        <fullName evidence="2">Uncharacterized protein</fullName>
    </submittedName>
</protein>
<feature type="transmembrane region" description="Helical" evidence="1">
    <location>
        <begin position="12"/>
        <end position="33"/>
    </location>
</feature>
<dbReference type="EMBL" id="OU963862">
    <property type="protein sequence ID" value="CAH0381621.1"/>
    <property type="molecule type" value="Genomic_DNA"/>
</dbReference>